<comment type="caution">
    <text evidence="1">The sequence shown here is derived from an EMBL/GenBank/DDBJ whole genome shotgun (WGS) entry which is preliminary data.</text>
</comment>
<gene>
    <name evidence="1" type="ORF">HCOI_00668400</name>
</gene>
<reference evidence="1" key="1">
    <citation type="submission" date="2013-03" db="EMBL/GenBank/DDBJ databases">
        <authorList>
            <person name="Aslett M."/>
        </authorList>
    </citation>
    <scope>NUCLEOTIDE SEQUENCE [LARGE SCALE GENOMIC DNA]</scope>
    <source>
        <strain evidence="1">ISE/inbred ISE</strain>
    </source>
</reference>
<dbReference type="AlphaFoldDB" id="W6NDD7"/>
<proteinExistence type="predicted"/>
<organism evidence="1">
    <name type="scientific">Haemonchus contortus</name>
    <name type="common">Barber pole worm</name>
    <dbReference type="NCBI Taxonomy" id="6289"/>
    <lineage>
        <taxon>Eukaryota</taxon>
        <taxon>Metazoa</taxon>
        <taxon>Ecdysozoa</taxon>
        <taxon>Nematoda</taxon>
        <taxon>Chromadorea</taxon>
        <taxon>Rhabditida</taxon>
        <taxon>Rhabditina</taxon>
        <taxon>Rhabditomorpha</taxon>
        <taxon>Strongyloidea</taxon>
        <taxon>Trichostrongylidae</taxon>
        <taxon>Haemonchus</taxon>
    </lineage>
</organism>
<protein>
    <submittedName>
        <fullName evidence="1">Uncharacterized protein</fullName>
    </submittedName>
</protein>
<name>W6NDD7_HAECO</name>
<accession>W6NDD7</accession>
<sequence length="147" mass="17132">MDELHTLRQHFREAEKNEMLLHFYRDGYESRRNTIARRLEGTTIQCVTMENIPREYPFCPTDRRSFSTEAPIYLLLHIYYSAEILEACQLNLSALVADGVYDLQLDASNKTGQLYVIHGMMANPVDVPLLFTQKERANTFMTSFMDN</sequence>
<evidence type="ECO:0000313" key="1">
    <source>
        <dbReference type="EMBL" id="CDL95298.1"/>
    </source>
</evidence>
<reference evidence="1" key="2">
    <citation type="submission" date="2013-05" db="EMBL/GenBank/DDBJ databases">
        <title>The genome and transcriptome of Haemonchus contortus: a key model parasite for drug and vaccine discovery.</title>
        <authorList>
            <person name="Laing R."/>
            <person name="Kikuchi T."/>
            <person name="Martinelli A."/>
            <person name="Tsai I.J."/>
            <person name="Beech R.N."/>
            <person name="Redman E."/>
            <person name="Holroyd N."/>
            <person name="Bartley D.J."/>
            <person name="Beasley H."/>
            <person name="Britton C."/>
            <person name="Curran D."/>
            <person name="Devaney E."/>
            <person name="Gilabert A."/>
            <person name="Jackson F."/>
            <person name="Hunt M."/>
            <person name="Johnston S."/>
            <person name="Kryukov I."/>
            <person name="Li K."/>
            <person name="Morrison A.A."/>
            <person name="Reid A.J."/>
            <person name="Sargison N."/>
            <person name="Saunders G."/>
            <person name="Wasmuth J.D."/>
            <person name="Wolstenholme A."/>
            <person name="Berriman M."/>
            <person name="Gilleard J.S."/>
            <person name="Cotton J.A."/>
        </authorList>
    </citation>
    <scope>NUCLEOTIDE SEQUENCE [LARGE SCALE GENOMIC DNA]</scope>
    <source>
        <strain evidence="1">ISE/inbred ISE</strain>
    </source>
</reference>
<dbReference type="EMBL" id="CAVP010058902">
    <property type="protein sequence ID" value="CDL95298.1"/>
    <property type="molecule type" value="Genomic_DNA"/>
</dbReference>